<feature type="transmembrane region" description="Helical" evidence="1">
    <location>
        <begin position="152"/>
        <end position="175"/>
    </location>
</feature>
<proteinExistence type="predicted"/>
<feature type="transmembrane region" description="Helical" evidence="1">
    <location>
        <begin position="117"/>
        <end position="140"/>
    </location>
</feature>
<protein>
    <submittedName>
        <fullName evidence="2">Energy-coupled thiamine transporter ThiT</fullName>
    </submittedName>
</protein>
<name>A0ABT1EJH9_9FIRM</name>
<keyword evidence="3" id="KW-1185">Reference proteome</keyword>
<dbReference type="EMBL" id="JAMZFV010000007">
    <property type="protein sequence ID" value="MCP1109917.1"/>
    <property type="molecule type" value="Genomic_DNA"/>
</dbReference>
<dbReference type="Pfam" id="PF09515">
    <property type="entry name" value="Thia_YuaJ"/>
    <property type="match status" value="1"/>
</dbReference>
<feature type="transmembrane region" description="Helical" evidence="1">
    <location>
        <begin position="18"/>
        <end position="37"/>
    </location>
</feature>
<dbReference type="RefSeq" id="WP_262068798.1">
    <property type="nucleotide sequence ID" value="NZ_JAMXOC010000007.1"/>
</dbReference>
<accession>A0ABT1EJH9</accession>
<dbReference type="Gene3D" id="1.10.1760.20">
    <property type="match status" value="1"/>
</dbReference>
<keyword evidence="1" id="KW-0472">Membrane</keyword>
<sequence length="189" mass="20449">MNNTTNTQVTSFSVTKKLVFSAMAIALALITSYLKVIDMPMGGSVTLMSMLFITLIGYWFGPGYGLLCGVAYGCLQFFIDPYMLSIPQVICDYPLAFGALGLSGFFRNKKYGLQIGYIAGVLGRYFFAILSGILFFAVYAEGSGMSPLVYSLSYNGAYLGAEAIITLIVISLPPVTKGLQNVKKQAIQE</sequence>
<gene>
    <name evidence="2" type="ORF">NK118_06605</name>
</gene>
<organism evidence="2 3">
    <name type="scientific">Ohessyouella blattaphilus</name>
    <dbReference type="NCBI Taxonomy" id="2949333"/>
    <lineage>
        <taxon>Bacteria</taxon>
        <taxon>Bacillati</taxon>
        <taxon>Bacillota</taxon>
        <taxon>Clostridia</taxon>
        <taxon>Lachnospirales</taxon>
        <taxon>Lachnospiraceae</taxon>
        <taxon>Ohessyouella</taxon>
    </lineage>
</organism>
<comment type="caution">
    <text evidence="2">The sequence shown here is derived from an EMBL/GenBank/DDBJ whole genome shotgun (WGS) entry which is preliminary data.</text>
</comment>
<feature type="transmembrane region" description="Helical" evidence="1">
    <location>
        <begin position="85"/>
        <end position="105"/>
    </location>
</feature>
<evidence type="ECO:0000313" key="2">
    <source>
        <dbReference type="EMBL" id="MCP1109917.1"/>
    </source>
</evidence>
<evidence type="ECO:0000313" key="3">
    <source>
        <dbReference type="Proteomes" id="UP001523565"/>
    </source>
</evidence>
<dbReference type="InterPro" id="IPR012651">
    <property type="entry name" value="Thia_Transptr_ThiT"/>
</dbReference>
<keyword evidence="1" id="KW-0812">Transmembrane</keyword>
<reference evidence="2 3" key="1">
    <citation type="journal article" date="2022" name="Genome Biol. Evol.">
        <title>Host diet, physiology and behaviors set the stage for Lachnospiraceae cladogenesis.</title>
        <authorList>
            <person name="Vera-Ponce De Leon A."/>
            <person name="Schneider M."/>
            <person name="Jahnes B.C."/>
            <person name="Sadowski V."/>
            <person name="Camuy-Velez L.A."/>
            <person name="Duan J."/>
            <person name="Sabree Z.L."/>
        </authorList>
    </citation>
    <scope>NUCLEOTIDE SEQUENCE [LARGE SCALE GENOMIC DNA]</scope>
    <source>
        <strain evidence="2 3">PAL227</strain>
    </source>
</reference>
<feature type="transmembrane region" description="Helical" evidence="1">
    <location>
        <begin position="49"/>
        <end position="79"/>
    </location>
</feature>
<evidence type="ECO:0000256" key="1">
    <source>
        <dbReference type="SAM" id="Phobius"/>
    </source>
</evidence>
<keyword evidence="1" id="KW-1133">Transmembrane helix</keyword>
<dbReference type="Proteomes" id="UP001523565">
    <property type="component" value="Unassembled WGS sequence"/>
</dbReference>